<dbReference type="AlphaFoldDB" id="R0KXC8"/>
<name>R0KXC8_ANAPL</name>
<gene>
    <name evidence="2" type="ORF">Anapl_18735</name>
</gene>
<dbReference type="Proteomes" id="UP000296049">
    <property type="component" value="Unassembled WGS sequence"/>
</dbReference>
<evidence type="ECO:0000313" key="3">
    <source>
        <dbReference type="Proteomes" id="UP000296049"/>
    </source>
</evidence>
<evidence type="ECO:0000313" key="2">
    <source>
        <dbReference type="EMBL" id="EOA92612.1"/>
    </source>
</evidence>
<reference evidence="3" key="1">
    <citation type="journal article" date="2013" name="Nat. Genet.">
        <title>The duck genome and transcriptome provide insight into an avian influenza virus reservoir species.</title>
        <authorList>
            <person name="Huang Y."/>
            <person name="Li Y."/>
            <person name="Burt D.W."/>
            <person name="Chen H."/>
            <person name="Zhang Y."/>
            <person name="Qian W."/>
            <person name="Kim H."/>
            <person name="Gan S."/>
            <person name="Zhao Y."/>
            <person name="Li J."/>
            <person name="Yi K."/>
            <person name="Feng H."/>
            <person name="Zhu P."/>
            <person name="Li B."/>
            <person name="Liu Q."/>
            <person name="Fairley S."/>
            <person name="Magor K.E."/>
            <person name="Du Z."/>
            <person name="Hu X."/>
            <person name="Goodman L."/>
            <person name="Tafer H."/>
            <person name="Vignal A."/>
            <person name="Lee T."/>
            <person name="Kim K.W."/>
            <person name="Sheng Z."/>
            <person name="An Y."/>
            <person name="Searle S."/>
            <person name="Herrero J."/>
            <person name="Groenen M.A."/>
            <person name="Crooijmans R.P."/>
            <person name="Faraut T."/>
            <person name="Cai Q."/>
            <person name="Webster R.G."/>
            <person name="Aldridge J.R."/>
            <person name="Warren W.C."/>
            <person name="Bartschat S."/>
            <person name="Kehr S."/>
            <person name="Marz M."/>
            <person name="Stadler P.F."/>
            <person name="Smith J."/>
            <person name="Kraus R.H."/>
            <person name="Zhao Y."/>
            <person name="Ren L."/>
            <person name="Fei J."/>
            <person name="Morisson M."/>
            <person name="Kaiser P."/>
            <person name="Griffin D.K."/>
            <person name="Rao M."/>
            <person name="Pitel F."/>
            <person name="Wang J."/>
            <person name="Li N."/>
        </authorList>
    </citation>
    <scope>NUCLEOTIDE SEQUENCE [LARGE SCALE GENOMIC DNA]</scope>
</reference>
<protein>
    <submittedName>
        <fullName evidence="2">Uncharacterized protein</fullName>
    </submittedName>
</protein>
<evidence type="ECO:0000256" key="1">
    <source>
        <dbReference type="SAM" id="Coils"/>
    </source>
</evidence>
<feature type="coiled-coil region" evidence="1">
    <location>
        <begin position="2"/>
        <end position="130"/>
    </location>
</feature>
<accession>R0KXC8</accession>
<keyword evidence="3" id="KW-1185">Reference proteome</keyword>
<dbReference type="EMBL" id="KB820842">
    <property type="protein sequence ID" value="EOA92612.1"/>
    <property type="molecule type" value="Genomic_DNA"/>
</dbReference>
<sequence length="141" mass="16553">MLAEVTENLTRVSSEYDTLLAEKEQAERRMKEHVCPEPEKVAVLNQEKEELQQMINALSEDLNLVTKERQQLLGELKEKTESENKDNELQQLEKRCAVLAWERDEFEELLEAVQAEKNKLEVNLQKSVDKVLYLLIKVEQR</sequence>
<organism evidence="2 3">
    <name type="scientific">Anas platyrhynchos</name>
    <name type="common">Mallard</name>
    <name type="synonym">Anas boschas</name>
    <dbReference type="NCBI Taxonomy" id="8839"/>
    <lineage>
        <taxon>Eukaryota</taxon>
        <taxon>Metazoa</taxon>
        <taxon>Chordata</taxon>
        <taxon>Craniata</taxon>
        <taxon>Vertebrata</taxon>
        <taxon>Euteleostomi</taxon>
        <taxon>Archelosauria</taxon>
        <taxon>Archosauria</taxon>
        <taxon>Dinosauria</taxon>
        <taxon>Saurischia</taxon>
        <taxon>Theropoda</taxon>
        <taxon>Coelurosauria</taxon>
        <taxon>Aves</taxon>
        <taxon>Neognathae</taxon>
        <taxon>Galloanserae</taxon>
        <taxon>Anseriformes</taxon>
        <taxon>Anatidae</taxon>
        <taxon>Anatinae</taxon>
        <taxon>Anas</taxon>
    </lineage>
</organism>
<keyword evidence="1" id="KW-0175">Coiled coil</keyword>
<proteinExistence type="predicted"/>